<dbReference type="PANTHER" id="PTHR36773">
    <property type="entry name" value="EXPRESSED PROTEIN"/>
    <property type="match status" value="1"/>
</dbReference>
<sequence length="119" mass="13793">MAACVENSKEKCQEFAKEKCLPSFKDARIAWDSSRVNWKEVYRLIKWVSLPEKSAGFELLGVEGNWVEFKRMIDSTNYRGSELLDSNYMGSEDFAVGIEYRLTPEYPLPATYEDCWDAI</sequence>
<comment type="caution">
    <text evidence="1">The sequence shown here is derived from an EMBL/GenBank/DDBJ whole genome shotgun (WGS) entry which is preliminary data.</text>
</comment>
<reference evidence="1 2" key="1">
    <citation type="submission" date="2024-02" db="EMBL/GenBank/DDBJ databases">
        <authorList>
            <person name="Vignale AGUSTIN F."/>
            <person name="Sosa J E."/>
            <person name="Modenutti C."/>
        </authorList>
    </citation>
    <scope>NUCLEOTIDE SEQUENCE [LARGE SCALE GENOMIC DNA]</scope>
</reference>
<dbReference type="InterPro" id="IPR029058">
    <property type="entry name" value="AB_hydrolase_fold"/>
</dbReference>
<proteinExistence type="predicted"/>
<name>A0ABC8R044_9AQUA</name>
<dbReference type="EMBL" id="CAUOFW020000726">
    <property type="protein sequence ID" value="CAK9135973.1"/>
    <property type="molecule type" value="Genomic_DNA"/>
</dbReference>
<dbReference type="Gene3D" id="3.40.50.1820">
    <property type="entry name" value="alpha/beta hydrolase"/>
    <property type="match status" value="1"/>
</dbReference>
<organism evidence="1 2">
    <name type="scientific">Ilex paraguariensis</name>
    <name type="common">yerba mate</name>
    <dbReference type="NCBI Taxonomy" id="185542"/>
    <lineage>
        <taxon>Eukaryota</taxon>
        <taxon>Viridiplantae</taxon>
        <taxon>Streptophyta</taxon>
        <taxon>Embryophyta</taxon>
        <taxon>Tracheophyta</taxon>
        <taxon>Spermatophyta</taxon>
        <taxon>Magnoliopsida</taxon>
        <taxon>eudicotyledons</taxon>
        <taxon>Gunneridae</taxon>
        <taxon>Pentapetalae</taxon>
        <taxon>asterids</taxon>
        <taxon>campanulids</taxon>
        <taxon>Aquifoliales</taxon>
        <taxon>Aquifoliaceae</taxon>
        <taxon>Ilex</taxon>
    </lineage>
</organism>
<dbReference type="Proteomes" id="UP001642360">
    <property type="component" value="Unassembled WGS sequence"/>
</dbReference>
<accession>A0ABC8R044</accession>
<evidence type="ECO:0000313" key="2">
    <source>
        <dbReference type="Proteomes" id="UP001642360"/>
    </source>
</evidence>
<gene>
    <name evidence="1" type="ORF">ILEXP_LOCUS2933</name>
</gene>
<dbReference type="PANTHER" id="PTHR36773:SF1">
    <property type="entry name" value="EXPRESSED PROTEIN"/>
    <property type="match status" value="1"/>
</dbReference>
<protein>
    <submittedName>
        <fullName evidence="1">Uncharacterized protein</fullName>
    </submittedName>
</protein>
<keyword evidence="2" id="KW-1185">Reference proteome</keyword>
<evidence type="ECO:0000313" key="1">
    <source>
        <dbReference type="EMBL" id="CAK9135973.1"/>
    </source>
</evidence>
<dbReference type="AlphaFoldDB" id="A0ABC8R044"/>